<evidence type="ECO:0000313" key="4">
    <source>
        <dbReference type="EMBL" id="KAF2884379.1"/>
    </source>
</evidence>
<keyword evidence="1" id="KW-0067">ATP-binding</keyword>
<dbReference type="AlphaFoldDB" id="A0A8K0CBS5"/>
<reference evidence="4" key="1">
    <citation type="submission" date="2019-08" db="EMBL/GenBank/DDBJ databases">
        <title>The genome of the North American firefly Photinus pyralis.</title>
        <authorList>
            <consortium name="Photinus pyralis genome working group"/>
            <person name="Fallon T.R."/>
            <person name="Sander Lower S.E."/>
            <person name="Weng J.-K."/>
        </authorList>
    </citation>
    <scope>NUCLEOTIDE SEQUENCE</scope>
    <source>
        <strain evidence="4">TRF0915ILg1</strain>
        <tissue evidence="4">Whole body</tissue>
    </source>
</reference>
<feature type="domain" description="DNA helicase Pif1-like DEAD-box helicase" evidence="3">
    <location>
        <begin position="220"/>
        <end position="433"/>
    </location>
</feature>
<sequence length="509" mass="57160">MPKYYTWNASSKKLQRRKQGQPVPGYENSTDALGRIYTVNPNNDECFYLRLLLVNVRGPTSFQFLRTVNGELCATYREACQRLHLLEDDVHWDHTLADAVISSTSHQIRTLFAIIISTCFPSSPYNLWNKYKDNMAEDILHRVRSITANPELELSSEIHNEVLISLEDLCVMMSGKMLNELGMPAPNRPMHDAFNREFERERQYDTTALSESVQSKVPLLNQQQKTAYDTIIKAVNDGNGGIFFIDAPGETGKTFLISLILDTIRAQSQIALAVASSGIAATLLEGGRTAHSALKLPLNLQTIEEPTCNITKTLAMAKVLQNCKIIIWDECTMAHKRALEALDRTLRDLRSNQIIFGSAMILLAGDFRQTLPVIPRSTPADEINACLKTSNLWRYVKNLKLTTNMRVALQNDISAGVFSKTLLDIGNGKIPVHSSTGLISFPTNFCQFTTSKEELISKVFPNIDTNYKNYAWLSERAILAATNKDKYTHLNRSIPLSIQMKSSIIHLNS</sequence>
<keyword evidence="1" id="KW-0234">DNA repair</keyword>
<keyword evidence="1" id="KW-0547">Nucleotide-binding</keyword>
<dbReference type="OrthoDB" id="6771032at2759"/>
<evidence type="ECO:0000256" key="2">
    <source>
        <dbReference type="SAM" id="MobiDB-lite"/>
    </source>
</evidence>
<dbReference type="SUPFAM" id="SSF52540">
    <property type="entry name" value="P-loop containing nucleoside triphosphate hydrolases"/>
    <property type="match status" value="1"/>
</dbReference>
<gene>
    <name evidence="4" type="ORF">ILUMI_21795</name>
</gene>
<dbReference type="PANTHER" id="PTHR10492">
    <property type="match status" value="1"/>
</dbReference>
<dbReference type="GO" id="GO:0000723">
    <property type="term" value="P:telomere maintenance"/>
    <property type="evidence" value="ECO:0007669"/>
    <property type="project" value="InterPro"/>
</dbReference>
<organism evidence="4 5">
    <name type="scientific">Ignelater luminosus</name>
    <name type="common">Cucubano</name>
    <name type="synonym">Pyrophorus luminosus</name>
    <dbReference type="NCBI Taxonomy" id="2038154"/>
    <lineage>
        <taxon>Eukaryota</taxon>
        <taxon>Metazoa</taxon>
        <taxon>Ecdysozoa</taxon>
        <taxon>Arthropoda</taxon>
        <taxon>Hexapoda</taxon>
        <taxon>Insecta</taxon>
        <taxon>Pterygota</taxon>
        <taxon>Neoptera</taxon>
        <taxon>Endopterygota</taxon>
        <taxon>Coleoptera</taxon>
        <taxon>Polyphaga</taxon>
        <taxon>Elateriformia</taxon>
        <taxon>Elateroidea</taxon>
        <taxon>Elateridae</taxon>
        <taxon>Agrypninae</taxon>
        <taxon>Pyrophorini</taxon>
        <taxon>Ignelater</taxon>
    </lineage>
</organism>
<dbReference type="GO" id="GO:0006310">
    <property type="term" value="P:DNA recombination"/>
    <property type="evidence" value="ECO:0007669"/>
    <property type="project" value="UniProtKB-KW"/>
</dbReference>
<dbReference type="Pfam" id="PF05970">
    <property type="entry name" value="PIF1"/>
    <property type="match status" value="1"/>
</dbReference>
<dbReference type="GO" id="GO:0043139">
    <property type="term" value="F:5'-3' DNA helicase activity"/>
    <property type="evidence" value="ECO:0007669"/>
    <property type="project" value="UniProtKB-EC"/>
</dbReference>
<protein>
    <recommendedName>
        <fullName evidence="1">ATP-dependent DNA helicase</fullName>
        <ecNumber evidence="1">5.6.2.3</ecNumber>
    </recommendedName>
</protein>
<comment type="cofactor">
    <cofactor evidence="1">
        <name>Mg(2+)</name>
        <dbReference type="ChEBI" id="CHEBI:18420"/>
    </cofactor>
</comment>
<dbReference type="InterPro" id="IPR027417">
    <property type="entry name" value="P-loop_NTPase"/>
</dbReference>
<dbReference type="GO" id="GO:0016787">
    <property type="term" value="F:hydrolase activity"/>
    <property type="evidence" value="ECO:0007669"/>
    <property type="project" value="UniProtKB-KW"/>
</dbReference>
<dbReference type="Gene3D" id="3.40.50.300">
    <property type="entry name" value="P-loop containing nucleotide triphosphate hydrolases"/>
    <property type="match status" value="1"/>
</dbReference>
<dbReference type="InterPro" id="IPR010285">
    <property type="entry name" value="DNA_helicase_pif1-like_DEAD"/>
</dbReference>
<dbReference type="Proteomes" id="UP000801492">
    <property type="component" value="Unassembled WGS sequence"/>
</dbReference>
<proteinExistence type="inferred from homology"/>
<keyword evidence="1" id="KW-0227">DNA damage</keyword>
<keyword evidence="5" id="KW-1185">Reference proteome</keyword>
<keyword evidence="1" id="KW-0347">Helicase</keyword>
<keyword evidence="1" id="KW-0233">DNA recombination</keyword>
<accession>A0A8K0CBS5</accession>
<keyword evidence="1" id="KW-0378">Hydrolase</keyword>
<comment type="caution">
    <text evidence="4">The sequence shown here is derived from an EMBL/GenBank/DDBJ whole genome shotgun (WGS) entry which is preliminary data.</text>
</comment>
<dbReference type="GO" id="GO:0006281">
    <property type="term" value="P:DNA repair"/>
    <property type="evidence" value="ECO:0007669"/>
    <property type="project" value="UniProtKB-KW"/>
</dbReference>
<dbReference type="EC" id="5.6.2.3" evidence="1"/>
<dbReference type="EMBL" id="VTPC01090179">
    <property type="protein sequence ID" value="KAF2884379.1"/>
    <property type="molecule type" value="Genomic_DNA"/>
</dbReference>
<dbReference type="PANTHER" id="PTHR10492:SF57">
    <property type="entry name" value="ATP-DEPENDENT DNA HELICASE"/>
    <property type="match status" value="1"/>
</dbReference>
<name>A0A8K0CBS5_IGNLU</name>
<feature type="region of interest" description="Disordered" evidence="2">
    <location>
        <begin position="1"/>
        <end position="27"/>
    </location>
</feature>
<comment type="catalytic activity">
    <reaction evidence="1">
        <text>ATP + H2O = ADP + phosphate + H(+)</text>
        <dbReference type="Rhea" id="RHEA:13065"/>
        <dbReference type="ChEBI" id="CHEBI:15377"/>
        <dbReference type="ChEBI" id="CHEBI:15378"/>
        <dbReference type="ChEBI" id="CHEBI:30616"/>
        <dbReference type="ChEBI" id="CHEBI:43474"/>
        <dbReference type="ChEBI" id="CHEBI:456216"/>
        <dbReference type="EC" id="5.6.2.3"/>
    </reaction>
</comment>
<evidence type="ECO:0000313" key="5">
    <source>
        <dbReference type="Proteomes" id="UP000801492"/>
    </source>
</evidence>
<comment type="similarity">
    <text evidence="1">Belongs to the helicase family.</text>
</comment>
<evidence type="ECO:0000256" key="1">
    <source>
        <dbReference type="RuleBase" id="RU363044"/>
    </source>
</evidence>
<dbReference type="GO" id="GO:0005524">
    <property type="term" value="F:ATP binding"/>
    <property type="evidence" value="ECO:0007669"/>
    <property type="project" value="UniProtKB-KW"/>
</dbReference>
<evidence type="ECO:0000259" key="3">
    <source>
        <dbReference type="Pfam" id="PF05970"/>
    </source>
</evidence>